<dbReference type="Gene3D" id="3.40.462.10">
    <property type="entry name" value="FAD-linked oxidases, C-terminal domain"/>
    <property type="match status" value="1"/>
</dbReference>
<reference evidence="7 8" key="2">
    <citation type="submission" date="2022-06" db="EMBL/GenBank/DDBJ databases">
        <title>Genomic Encyclopedia of Type Strains, Phase I: the one thousand microbial genomes (KMG-I) project.</title>
        <authorList>
            <person name="Kyrpides N."/>
        </authorList>
    </citation>
    <scope>NUCLEOTIDE SEQUENCE [LARGE SCALE GENOMIC DNA]</scope>
    <source>
        <strain evidence="7 8">DSM 43889</strain>
    </source>
</reference>
<proteinExistence type="inferred from homology"/>
<name>A0ABT1JFJ3_ACTCY</name>
<keyword evidence="4" id="KW-0274">FAD</keyword>
<reference evidence="7 8" key="1">
    <citation type="submission" date="2013-07" db="EMBL/GenBank/DDBJ databases">
        <authorList>
            <consortium name="DOE Joint Genome Institute"/>
            <person name="Reeve W."/>
            <person name="Huntemann M."/>
            <person name="Han J."/>
            <person name="Chen A."/>
            <person name="Kyrpides N."/>
            <person name="Mavromatis K."/>
            <person name="Markowitz V."/>
            <person name="Palaniappan K."/>
            <person name="Ivanova N."/>
            <person name="Schaumberg A."/>
            <person name="Pati A."/>
            <person name="Liolios K."/>
            <person name="Nordberg H.P."/>
            <person name="Cantor M.N."/>
            <person name="Hua S.X."/>
            <person name="Woyke T."/>
        </authorList>
    </citation>
    <scope>NUCLEOTIDE SEQUENCE [LARGE SCALE GENOMIC DNA]</scope>
    <source>
        <strain evidence="7 8">DSM 43889</strain>
    </source>
</reference>
<dbReference type="InterPro" id="IPR006094">
    <property type="entry name" value="Oxid_FAD_bind_N"/>
</dbReference>
<dbReference type="InterPro" id="IPR016164">
    <property type="entry name" value="FAD-linked_Oxase-like_C"/>
</dbReference>
<evidence type="ECO:0000313" key="8">
    <source>
        <dbReference type="Proteomes" id="UP000791080"/>
    </source>
</evidence>
<evidence type="ECO:0000256" key="3">
    <source>
        <dbReference type="ARBA" id="ARBA00022630"/>
    </source>
</evidence>
<gene>
    <name evidence="7" type="ORF">G443_001521</name>
</gene>
<comment type="caution">
    <text evidence="7">The sequence shown here is derived from an EMBL/GenBank/DDBJ whole genome shotgun (WGS) entry which is preliminary data.</text>
</comment>
<feature type="domain" description="FAD-binding PCMH-type" evidence="6">
    <location>
        <begin position="41"/>
        <end position="210"/>
    </location>
</feature>
<evidence type="ECO:0000313" key="7">
    <source>
        <dbReference type="EMBL" id="MCP2331251.1"/>
    </source>
</evidence>
<dbReference type="SUPFAM" id="SSF56176">
    <property type="entry name" value="FAD-binding/transporter-associated domain-like"/>
    <property type="match status" value="1"/>
</dbReference>
<keyword evidence="8" id="KW-1185">Reference proteome</keyword>
<comment type="cofactor">
    <cofactor evidence="1">
        <name>FAD</name>
        <dbReference type="ChEBI" id="CHEBI:57692"/>
    </cofactor>
</comment>
<evidence type="ECO:0000256" key="2">
    <source>
        <dbReference type="ARBA" id="ARBA00005466"/>
    </source>
</evidence>
<dbReference type="RefSeq" id="WP_051314033.1">
    <property type="nucleotide sequence ID" value="NZ_AUBJ02000001.1"/>
</dbReference>
<dbReference type="InterPro" id="IPR036318">
    <property type="entry name" value="FAD-bd_PCMH-like_sf"/>
</dbReference>
<evidence type="ECO:0000256" key="5">
    <source>
        <dbReference type="ARBA" id="ARBA00023002"/>
    </source>
</evidence>
<keyword evidence="3" id="KW-0285">Flavoprotein</keyword>
<evidence type="ECO:0000256" key="1">
    <source>
        <dbReference type="ARBA" id="ARBA00001974"/>
    </source>
</evidence>
<evidence type="ECO:0000259" key="6">
    <source>
        <dbReference type="PROSITE" id="PS51387"/>
    </source>
</evidence>
<accession>A0ABT1JFJ3</accession>
<dbReference type="InterPro" id="IPR015345">
    <property type="entry name" value="Cytokinin_DH_FAD/cytokin-bd"/>
</dbReference>
<dbReference type="InterPro" id="IPR016167">
    <property type="entry name" value="FAD-bd_PCMH_sub1"/>
</dbReference>
<sequence>MGNGARQDDSARGTATMAAPPCVSTDAVARRAVARDWGGQVGVVPAFVARPRTEAEAQEAVNWAVEHDLPWVPRGQGHSCGGRAQSEGVVVDLSGLDAVHDVGPDFVTVGAGMTWSQVLDVAAEHGLAPPVITDHPHLSVGGTLSLGGVGGTSYRHGAQADSVVRMLVLTPGGRVVRCGPRLRSDLFTSVLGGSGTAGLILRATLRLVPAPAVVRRVRLTVGGPRALVEAQRELLGDEKPDHMQGLVQVVDGGWRHRLDLAEFVDEAAGPSWVSGGRPLPAGLASRVEVAERSRHSHREFVHRGAADEARLRETGDWDAPHPWAAVFLPDAHAEDAVADILDGLTPRLLGEAGLVLVYPLRSIMLRAGRPALPQGAVVWLCALLRSAPQGDPAAVSDMEADNERVHRITAGVGGTRYRIGAH</sequence>
<dbReference type="InterPro" id="IPR050432">
    <property type="entry name" value="FAD-linked_Oxidoreductases_BP"/>
</dbReference>
<dbReference type="Gene3D" id="3.30.43.10">
    <property type="entry name" value="Uridine Diphospho-n-acetylenolpyruvylglucosamine Reductase, domain 2"/>
    <property type="match status" value="1"/>
</dbReference>
<dbReference type="PROSITE" id="PS51387">
    <property type="entry name" value="FAD_PCMH"/>
    <property type="match status" value="1"/>
</dbReference>
<dbReference type="PANTHER" id="PTHR13878:SF53">
    <property type="entry name" value="CYTOKININ DEHYDROGENASE 6"/>
    <property type="match status" value="1"/>
</dbReference>
<dbReference type="InterPro" id="IPR016166">
    <property type="entry name" value="FAD-bd_PCMH"/>
</dbReference>
<keyword evidence="5" id="KW-0560">Oxidoreductase</keyword>
<dbReference type="PANTHER" id="PTHR13878">
    <property type="entry name" value="GULONOLACTONE OXIDASE"/>
    <property type="match status" value="1"/>
</dbReference>
<dbReference type="Gene3D" id="3.30.465.10">
    <property type="match status" value="1"/>
</dbReference>
<dbReference type="Pfam" id="PF01565">
    <property type="entry name" value="FAD_binding_4"/>
    <property type="match status" value="1"/>
</dbReference>
<protein>
    <submittedName>
        <fullName evidence="7">FAD/FMN-containing dehydrogenase</fullName>
    </submittedName>
</protein>
<dbReference type="InterPro" id="IPR016169">
    <property type="entry name" value="FAD-bd_PCMH_sub2"/>
</dbReference>
<comment type="similarity">
    <text evidence="2">Belongs to the oxygen-dependent FAD-linked oxidoreductase family.</text>
</comment>
<dbReference type="SUPFAM" id="SSF55103">
    <property type="entry name" value="FAD-linked oxidases, C-terminal domain"/>
    <property type="match status" value="1"/>
</dbReference>
<evidence type="ECO:0000256" key="4">
    <source>
        <dbReference type="ARBA" id="ARBA00022827"/>
    </source>
</evidence>
<dbReference type="EMBL" id="AUBJ02000001">
    <property type="protein sequence ID" value="MCP2331251.1"/>
    <property type="molecule type" value="Genomic_DNA"/>
</dbReference>
<dbReference type="Pfam" id="PF09265">
    <property type="entry name" value="Cytokin-bind"/>
    <property type="match status" value="1"/>
</dbReference>
<organism evidence="7 8">
    <name type="scientific">Actinoalloteichus caeruleus DSM 43889</name>
    <dbReference type="NCBI Taxonomy" id="1120930"/>
    <lineage>
        <taxon>Bacteria</taxon>
        <taxon>Bacillati</taxon>
        <taxon>Actinomycetota</taxon>
        <taxon>Actinomycetes</taxon>
        <taxon>Pseudonocardiales</taxon>
        <taxon>Pseudonocardiaceae</taxon>
        <taxon>Actinoalloteichus</taxon>
        <taxon>Actinoalloteichus cyanogriseus</taxon>
    </lineage>
</organism>
<dbReference type="InterPro" id="IPR016170">
    <property type="entry name" value="Cytok_DH_C_sf"/>
</dbReference>
<dbReference type="Proteomes" id="UP000791080">
    <property type="component" value="Unassembled WGS sequence"/>
</dbReference>